<dbReference type="EMBL" id="OUUZ01000001">
    <property type="protein sequence ID" value="SPQ17680.1"/>
    <property type="molecule type" value="Genomic_DNA"/>
</dbReference>
<reference evidence="1 2" key="1">
    <citation type="submission" date="2018-04" db="EMBL/GenBank/DDBJ databases">
        <authorList>
            <person name="Huttner S."/>
            <person name="Dainat J."/>
        </authorList>
    </citation>
    <scope>NUCLEOTIDE SEQUENCE [LARGE SCALE GENOMIC DNA]</scope>
</reference>
<dbReference type="AlphaFoldDB" id="A0A3S5CVI4"/>
<accession>A0A3S5CVI4</accession>
<dbReference type="Proteomes" id="UP000289323">
    <property type="component" value="Unassembled WGS sequence"/>
</dbReference>
<protein>
    <submittedName>
        <fullName evidence="1">E9d3dfc9-c0d2-4ffb-81ec-dbf57af51290</fullName>
    </submittedName>
</protein>
<name>A0A3S5CVI4_9PEZI</name>
<sequence>MPALQKQDKLIRDPAYLQKAKVVTRDADRARLADLEKP</sequence>
<organism evidence="1 2">
    <name type="scientific">Thermothielavioides terrestris</name>
    <dbReference type="NCBI Taxonomy" id="2587410"/>
    <lineage>
        <taxon>Eukaryota</taxon>
        <taxon>Fungi</taxon>
        <taxon>Dikarya</taxon>
        <taxon>Ascomycota</taxon>
        <taxon>Pezizomycotina</taxon>
        <taxon>Sordariomycetes</taxon>
        <taxon>Sordariomycetidae</taxon>
        <taxon>Sordariales</taxon>
        <taxon>Chaetomiaceae</taxon>
        <taxon>Thermothielavioides</taxon>
    </lineage>
</organism>
<evidence type="ECO:0000313" key="2">
    <source>
        <dbReference type="Proteomes" id="UP000289323"/>
    </source>
</evidence>
<proteinExistence type="predicted"/>
<evidence type="ECO:0000313" key="1">
    <source>
        <dbReference type="EMBL" id="SPQ17680.1"/>
    </source>
</evidence>
<gene>
    <name evidence="1" type="ORF">TT172_LOCUS99</name>
</gene>